<dbReference type="EMBL" id="JAVIZJ010000010">
    <property type="protein sequence ID" value="MDR6211622.1"/>
    <property type="molecule type" value="Genomic_DNA"/>
</dbReference>
<sequence length="304" mass="32058">MSTPASAPRPDPTVLPSIGVTGAAGAVGGLVARDLAGRGVPQRLLARTPTRVPNLPGAVPLACDYADPDAARAALEGVETLLMVSAGETADRVDVHRAFVDAAAAAGVQHVVYTSFAAAAPDCTFTLGRDHHATEEHLRASGMAWTFLRDNFYLDVLPLFVGDDGVLRGPAGDGRVAAVARADVARAATEVLLDPVAHAGRTYELTGPVAITLEEAAAVITAVTGRPTSFHDETVEEAYDSRRRWEAPEWQYDAWVSTYTAIRSGELAAVSDDVRLLTDREPLDLAAVLRGRRPTHFAPPTAPV</sequence>
<keyword evidence="2" id="KW-1185">Reference proteome</keyword>
<reference evidence="1" key="1">
    <citation type="submission" date="2023-08" db="EMBL/GenBank/DDBJ databases">
        <title>Functional and genomic diversity of the sorghum phyllosphere microbiome.</title>
        <authorList>
            <person name="Shade A."/>
        </authorList>
    </citation>
    <scope>NUCLEOTIDE SEQUENCE</scope>
    <source>
        <strain evidence="1">SORGH_AS_0885</strain>
    </source>
</reference>
<evidence type="ECO:0000313" key="2">
    <source>
        <dbReference type="Proteomes" id="UP001261666"/>
    </source>
</evidence>
<dbReference type="EC" id="1.6.5.2" evidence="1"/>
<proteinExistence type="predicted"/>
<gene>
    <name evidence="1" type="ORF">QE364_003350</name>
</gene>
<keyword evidence="1" id="KW-0560">Oxidoreductase</keyword>
<accession>A0ACC6ILK0</accession>
<comment type="caution">
    <text evidence="1">The sequence shown here is derived from an EMBL/GenBank/DDBJ whole genome shotgun (WGS) entry which is preliminary data.</text>
</comment>
<dbReference type="Proteomes" id="UP001261666">
    <property type="component" value="Unassembled WGS sequence"/>
</dbReference>
<organism evidence="1 2">
    <name type="scientific">Nocardioides zeae</name>
    <dbReference type="NCBI Taxonomy" id="1457234"/>
    <lineage>
        <taxon>Bacteria</taxon>
        <taxon>Bacillati</taxon>
        <taxon>Actinomycetota</taxon>
        <taxon>Actinomycetes</taxon>
        <taxon>Propionibacteriales</taxon>
        <taxon>Nocardioidaceae</taxon>
        <taxon>Nocardioides</taxon>
    </lineage>
</organism>
<protein>
    <submittedName>
        <fullName evidence="1">NAD(P)H dehydrogenase (Quinone)</fullName>
        <ecNumber evidence="1">1.6.5.2</ecNumber>
    </submittedName>
</protein>
<evidence type="ECO:0000313" key="1">
    <source>
        <dbReference type="EMBL" id="MDR6211622.1"/>
    </source>
</evidence>
<name>A0ACC6ILK0_9ACTN</name>